<keyword evidence="4 15" id="KW-0963">Cytoplasm</keyword>
<dbReference type="InterPro" id="IPR024909">
    <property type="entry name" value="Cys-tRNA/MSH_ligase"/>
</dbReference>
<dbReference type="PANTHER" id="PTHR10890:SF3">
    <property type="entry name" value="CYSTEINE--TRNA LIGASE, CYTOPLASMIC"/>
    <property type="match status" value="1"/>
</dbReference>
<organism evidence="17 18">
    <name type="scientific">Gluconacetobacter diazotrophicus (strain ATCC 49037 / DSM 5601 / CCUG 37298 / CIP 103539 / LMG 7603 / PAl5)</name>
    <dbReference type="NCBI Taxonomy" id="272568"/>
    <lineage>
        <taxon>Bacteria</taxon>
        <taxon>Pseudomonadati</taxon>
        <taxon>Pseudomonadota</taxon>
        <taxon>Alphaproteobacteria</taxon>
        <taxon>Acetobacterales</taxon>
        <taxon>Acetobacteraceae</taxon>
        <taxon>Gluconacetobacter</taxon>
    </lineage>
</organism>
<feature type="short sequence motif" description="'HIGH' region" evidence="15">
    <location>
        <begin position="36"/>
        <end position="46"/>
    </location>
</feature>
<dbReference type="GO" id="GO:0006396">
    <property type="term" value="P:RNA processing"/>
    <property type="evidence" value="ECO:0007669"/>
    <property type="project" value="InterPro"/>
</dbReference>
<dbReference type="AlphaFoldDB" id="A9HLA7"/>
<dbReference type="Pfam" id="PF00588">
    <property type="entry name" value="SpoU_methylase"/>
    <property type="match status" value="1"/>
</dbReference>
<dbReference type="Gene3D" id="1.20.120.1910">
    <property type="entry name" value="Cysteine-tRNA ligase, C-terminal anti-codon recognition domain"/>
    <property type="match status" value="1"/>
</dbReference>
<dbReference type="CDD" id="cd00672">
    <property type="entry name" value="CysRS_core"/>
    <property type="match status" value="1"/>
</dbReference>
<comment type="similarity">
    <text evidence="2 15">Belongs to the class-I aminoacyl-tRNA synthetase family.</text>
</comment>
<dbReference type="NCBIfam" id="TIGR00435">
    <property type="entry name" value="cysS"/>
    <property type="match status" value="1"/>
</dbReference>
<accession>A9HLA7</accession>
<keyword evidence="9 15" id="KW-0547">Nucleotide-binding</keyword>
<name>A9HLA7_GLUDA</name>
<dbReference type="Pfam" id="PF01406">
    <property type="entry name" value="tRNA-synt_1e"/>
    <property type="match status" value="1"/>
</dbReference>
<evidence type="ECO:0000256" key="6">
    <source>
        <dbReference type="ARBA" id="ARBA00022603"/>
    </source>
</evidence>
<evidence type="ECO:0000256" key="9">
    <source>
        <dbReference type="ARBA" id="ARBA00022741"/>
    </source>
</evidence>
<dbReference type="InterPro" id="IPR001537">
    <property type="entry name" value="SpoU_MeTrfase"/>
</dbReference>
<keyword evidence="8 15" id="KW-0479">Metal-binding</keyword>
<dbReference type="GO" id="GO:0006423">
    <property type="term" value="P:cysteinyl-tRNA aminoacylation"/>
    <property type="evidence" value="ECO:0007669"/>
    <property type="project" value="UniProtKB-UniRule"/>
</dbReference>
<evidence type="ECO:0000313" key="18">
    <source>
        <dbReference type="Proteomes" id="UP000001176"/>
    </source>
</evidence>
<dbReference type="SUPFAM" id="SSF75217">
    <property type="entry name" value="alpha/beta knot"/>
    <property type="match status" value="1"/>
</dbReference>
<keyword evidence="11 15" id="KW-0067">ATP-binding</keyword>
<evidence type="ECO:0000256" key="4">
    <source>
        <dbReference type="ARBA" id="ARBA00022490"/>
    </source>
</evidence>
<dbReference type="GO" id="GO:0003723">
    <property type="term" value="F:RNA binding"/>
    <property type="evidence" value="ECO:0007669"/>
    <property type="project" value="InterPro"/>
</dbReference>
<dbReference type="SUPFAM" id="SSF52374">
    <property type="entry name" value="Nucleotidylyl transferase"/>
    <property type="match status" value="1"/>
</dbReference>
<evidence type="ECO:0000256" key="3">
    <source>
        <dbReference type="ARBA" id="ARBA00011245"/>
    </source>
</evidence>
<dbReference type="Gene3D" id="3.40.1280.10">
    <property type="match status" value="1"/>
</dbReference>
<dbReference type="InterPro" id="IPR014729">
    <property type="entry name" value="Rossmann-like_a/b/a_fold"/>
</dbReference>
<evidence type="ECO:0000256" key="8">
    <source>
        <dbReference type="ARBA" id="ARBA00022723"/>
    </source>
</evidence>
<comment type="cofactor">
    <cofactor evidence="15">
        <name>Zn(2+)</name>
        <dbReference type="ChEBI" id="CHEBI:29105"/>
    </cofactor>
    <text evidence="15">Binds 1 zinc ion per subunit.</text>
</comment>
<dbReference type="SMART" id="SM00840">
    <property type="entry name" value="DALR_2"/>
    <property type="match status" value="1"/>
</dbReference>
<comment type="subunit">
    <text evidence="3 15">Monomer.</text>
</comment>
<keyword evidence="18" id="KW-1185">Reference proteome</keyword>
<dbReference type="InterPro" id="IPR029026">
    <property type="entry name" value="tRNA_m1G_MTases_N"/>
</dbReference>
<dbReference type="KEGG" id="gdi:GDI2199"/>
<evidence type="ECO:0000256" key="15">
    <source>
        <dbReference type="HAMAP-Rule" id="MF_00041"/>
    </source>
</evidence>
<dbReference type="HAMAP" id="MF_00041">
    <property type="entry name" value="Cys_tRNA_synth"/>
    <property type="match status" value="1"/>
</dbReference>
<dbReference type="GO" id="GO:0008173">
    <property type="term" value="F:RNA methyltransferase activity"/>
    <property type="evidence" value="ECO:0007669"/>
    <property type="project" value="InterPro"/>
</dbReference>
<evidence type="ECO:0000256" key="10">
    <source>
        <dbReference type="ARBA" id="ARBA00022833"/>
    </source>
</evidence>
<evidence type="ECO:0000256" key="7">
    <source>
        <dbReference type="ARBA" id="ARBA00022679"/>
    </source>
</evidence>
<dbReference type="InterPro" id="IPR032678">
    <property type="entry name" value="tRNA-synt_1_cat_dom"/>
</dbReference>
<evidence type="ECO:0000256" key="5">
    <source>
        <dbReference type="ARBA" id="ARBA00022598"/>
    </source>
</evidence>
<proteinExistence type="inferred from homology"/>
<evidence type="ECO:0000256" key="2">
    <source>
        <dbReference type="ARBA" id="ARBA00005594"/>
    </source>
</evidence>
<dbReference type="GO" id="GO:0005829">
    <property type="term" value="C:cytosol"/>
    <property type="evidence" value="ECO:0007669"/>
    <property type="project" value="TreeGrafter"/>
</dbReference>
<dbReference type="InterPro" id="IPR009080">
    <property type="entry name" value="tRNAsynth_Ia_anticodon-bd"/>
</dbReference>
<dbReference type="GO" id="GO:0005524">
    <property type="term" value="F:ATP binding"/>
    <property type="evidence" value="ECO:0007669"/>
    <property type="project" value="UniProtKB-UniRule"/>
</dbReference>
<comment type="subcellular location">
    <subcellularLocation>
        <location evidence="1 15">Cytoplasm</location>
    </subcellularLocation>
</comment>
<dbReference type="GO" id="GO:0008270">
    <property type="term" value="F:zinc ion binding"/>
    <property type="evidence" value="ECO:0007669"/>
    <property type="project" value="UniProtKB-UniRule"/>
</dbReference>
<keyword evidence="12 15" id="KW-0648">Protein biosynthesis</keyword>
<dbReference type="Proteomes" id="UP000001176">
    <property type="component" value="Chromosome"/>
</dbReference>
<keyword evidence="7" id="KW-0808">Transferase</keyword>
<evidence type="ECO:0000256" key="14">
    <source>
        <dbReference type="ARBA" id="ARBA00047398"/>
    </source>
</evidence>
<dbReference type="InterPro" id="IPR029028">
    <property type="entry name" value="Alpha/beta_knot_MTases"/>
</dbReference>
<dbReference type="EC" id="6.1.1.16" evidence="15"/>
<feature type="binding site" evidence="15">
    <location>
        <position position="214"/>
    </location>
    <ligand>
        <name>Zn(2+)</name>
        <dbReference type="ChEBI" id="CHEBI:29105"/>
    </ligand>
</feature>
<keyword evidence="6" id="KW-0489">Methyltransferase</keyword>
<gene>
    <name evidence="15 17" type="primary">cysS</name>
    <name evidence="17" type="ordered locus">GDI2199</name>
</gene>
<evidence type="ECO:0000256" key="1">
    <source>
        <dbReference type="ARBA" id="ARBA00004496"/>
    </source>
</evidence>
<dbReference type="InterPro" id="IPR015803">
    <property type="entry name" value="Cys-tRNA-ligase"/>
</dbReference>
<comment type="catalytic activity">
    <reaction evidence="14 15">
        <text>tRNA(Cys) + L-cysteine + ATP = L-cysteinyl-tRNA(Cys) + AMP + diphosphate</text>
        <dbReference type="Rhea" id="RHEA:17773"/>
        <dbReference type="Rhea" id="RHEA-COMP:9661"/>
        <dbReference type="Rhea" id="RHEA-COMP:9679"/>
        <dbReference type="ChEBI" id="CHEBI:30616"/>
        <dbReference type="ChEBI" id="CHEBI:33019"/>
        <dbReference type="ChEBI" id="CHEBI:35235"/>
        <dbReference type="ChEBI" id="CHEBI:78442"/>
        <dbReference type="ChEBI" id="CHEBI:78517"/>
        <dbReference type="ChEBI" id="CHEBI:456215"/>
        <dbReference type="EC" id="6.1.1.16"/>
    </reaction>
</comment>
<dbReference type="InterPro" id="IPR015273">
    <property type="entry name" value="Cys-tRNA-synt_Ia_DALR"/>
</dbReference>
<dbReference type="Gene3D" id="3.40.50.620">
    <property type="entry name" value="HUPs"/>
    <property type="match status" value="1"/>
</dbReference>
<feature type="binding site" evidence="15">
    <location>
        <position position="34"/>
    </location>
    <ligand>
        <name>Zn(2+)</name>
        <dbReference type="ChEBI" id="CHEBI:29105"/>
    </ligand>
</feature>
<feature type="short sequence motif" description="'KMSKS' region" evidence="15">
    <location>
        <begin position="272"/>
        <end position="276"/>
    </location>
</feature>
<feature type="binding site" evidence="15">
    <location>
        <position position="275"/>
    </location>
    <ligand>
        <name>ATP</name>
        <dbReference type="ChEBI" id="CHEBI:30616"/>
    </ligand>
</feature>
<dbReference type="PANTHER" id="PTHR10890">
    <property type="entry name" value="CYSTEINYL-TRNA SYNTHETASE"/>
    <property type="match status" value="1"/>
</dbReference>
<evidence type="ECO:0000313" key="17">
    <source>
        <dbReference type="EMBL" id="CAP56142.1"/>
    </source>
</evidence>
<feature type="binding site" evidence="15">
    <location>
        <position position="243"/>
    </location>
    <ligand>
        <name>Zn(2+)</name>
        <dbReference type="ChEBI" id="CHEBI:29105"/>
    </ligand>
</feature>
<dbReference type="PRINTS" id="PR00983">
    <property type="entry name" value="TRNASYNTHCYS"/>
</dbReference>
<reference evidence="17 18" key="1">
    <citation type="journal article" date="2009" name="BMC Genomics">
        <title>Complete genome sequence of the sugarcane nitrogen-fixing endophyte Gluconacetobacter diazotrophicus Pal5.</title>
        <authorList>
            <person name="Bertalan M."/>
            <person name="Albano R."/>
            <person name="Padua V."/>
            <person name="Rouws L."/>
            <person name="Rojas C."/>
            <person name="Hemerly A."/>
            <person name="Teixeira K."/>
            <person name="Schwab S."/>
            <person name="Araujo J."/>
            <person name="Oliveira A."/>
            <person name="Franca L."/>
            <person name="Magalhaes V."/>
            <person name="Alqueres S."/>
            <person name="Cardoso A."/>
            <person name="Almeida W."/>
            <person name="Loureiro M.M."/>
            <person name="Nogueira E."/>
            <person name="Cidade D."/>
            <person name="Oliveira D."/>
            <person name="Simao T."/>
            <person name="Macedo J."/>
            <person name="Valadao A."/>
            <person name="Dreschsel M."/>
            <person name="Freitas F."/>
            <person name="Vidal M."/>
            <person name="Guedes H."/>
            <person name="Rodrigues E."/>
            <person name="Meneses C."/>
            <person name="Brioso P."/>
            <person name="Pozzer L."/>
            <person name="Figueiredo D."/>
            <person name="Montano H."/>
            <person name="Junior J."/>
            <person name="Filho G."/>
            <person name="Flores V."/>
            <person name="Ferreira B."/>
            <person name="Branco A."/>
            <person name="Gonzalez P."/>
            <person name="Guillobel H."/>
            <person name="Lemos M."/>
            <person name="Seibel L."/>
            <person name="Macedo J."/>
            <person name="Alves-Ferreira M."/>
            <person name="Sachetto-Martins G."/>
            <person name="Coelho A."/>
            <person name="Santos E."/>
            <person name="Amaral G."/>
            <person name="Neves A."/>
            <person name="Pacheco A.B."/>
            <person name="Carvalho D."/>
            <person name="Lery L."/>
            <person name="Bisch P."/>
            <person name="Rossle S.C."/>
            <person name="Urmenyi T."/>
            <person name="Kruger W.V."/>
            <person name="Martins O."/>
            <person name="Baldani J.I."/>
            <person name="Ferreira P.C."/>
        </authorList>
    </citation>
    <scope>NUCLEOTIDE SEQUENCE [LARGE SCALE GENOMIC DNA]</scope>
    <source>
        <strain evidence="18">ATCC 49037 / DSM 5601 / CCUG 37298 / CIP 103539 / LMG 7603 / PAl5</strain>
    </source>
</reference>
<evidence type="ECO:0000256" key="13">
    <source>
        <dbReference type="ARBA" id="ARBA00023146"/>
    </source>
</evidence>
<dbReference type="EMBL" id="AM889285">
    <property type="protein sequence ID" value="CAP56142.1"/>
    <property type="molecule type" value="Genomic_DNA"/>
</dbReference>
<feature type="domain" description="Cysteinyl-tRNA synthetase class Ia DALR" evidence="16">
    <location>
        <begin position="343"/>
        <end position="397"/>
    </location>
</feature>
<protein>
    <recommendedName>
        <fullName evidence="15">Cysteine--tRNA ligase</fullName>
        <ecNumber evidence="15">6.1.1.16</ecNumber>
    </recommendedName>
    <alternativeName>
        <fullName evidence="15">Cysteinyl-tRNA synthetase</fullName>
        <shortName evidence="15">CysRS</shortName>
    </alternativeName>
</protein>
<feature type="binding site" evidence="15">
    <location>
        <position position="239"/>
    </location>
    <ligand>
        <name>Zn(2+)</name>
        <dbReference type="ChEBI" id="CHEBI:29105"/>
    </ligand>
</feature>
<dbReference type="SUPFAM" id="SSF47323">
    <property type="entry name" value="Anticodon-binding domain of a subclass of class I aminoacyl-tRNA synthetases"/>
    <property type="match status" value="1"/>
</dbReference>
<dbReference type="GO" id="GO:0004817">
    <property type="term" value="F:cysteine-tRNA ligase activity"/>
    <property type="evidence" value="ECO:0007669"/>
    <property type="project" value="UniProtKB-UniRule"/>
</dbReference>
<evidence type="ECO:0000256" key="12">
    <source>
        <dbReference type="ARBA" id="ARBA00022917"/>
    </source>
</evidence>
<dbReference type="FunFam" id="3.40.50.620:FF:000068">
    <property type="entry name" value="Cysteine--tRNA ligase"/>
    <property type="match status" value="1"/>
</dbReference>
<dbReference type="GO" id="GO:0032259">
    <property type="term" value="P:methylation"/>
    <property type="evidence" value="ECO:0007669"/>
    <property type="project" value="UniProtKB-KW"/>
</dbReference>
<dbReference type="Gene3D" id="1.10.8.590">
    <property type="match status" value="1"/>
</dbReference>
<keyword evidence="13 15" id="KW-0030">Aminoacyl-tRNA synthetase</keyword>
<keyword evidence="5 15" id="KW-0436">Ligase</keyword>
<dbReference type="CDD" id="cd18093">
    <property type="entry name" value="SpoU-like_TrmJ"/>
    <property type="match status" value="1"/>
</dbReference>
<evidence type="ECO:0000256" key="11">
    <source>
        <dbReference type="ARBA" id="ARBA00022840"/>
    </source>
</evidence>
<sequence>MPDSMPQLTLHDSRSRKTVPFAPLDPGNVRVYYCGPTVYDLAHIGNLRAMVTADILVRLLRHLYPRVTYVRNITDVDDKINTRARANGETIDSLTARTIRDFHEDLDAVGILPPDIEPRATHHIAEMLTLIGQLIDSGHAYEAQGHVLFAVSRFPAYGALSGRSPEDLLAGARVEVAPYKRDPGDFVLWKPSAPDLPGWESPWGRGRPGWHIECSAMSHRYLGESFDIHGGGSDLLFPHHENELAQSQCCFPHGRFANHWVHNAMLLVNGEKMSKSLGNFLTVRDALSVSPAEALRLLLLHAQYRSVLNFTLAGLEDAKQTLNRFYRAVGDTPPDGTVPVPAPVLAALCDDLNTPRALAEMHALADRALAGDRDAALGLRAAGQLLGLLGQTEDAWFRAGTYVHPETIERLIVERQDARKSRDFCPRRRYSRKSGEGRHRAGRRAVRHHLEARMTGRDGGADIGPIGNSPVVILVRPQMAENIGTTARAMANGGLFHLRLVAPRDGWPLERAWRSASGADRILEAATVHDSVDDAIADLHHVFATCPRPRHIVKTVLTARGGAAELRQMSGRGLRTGLLFGPERAGLDNEDMARADALIRYPLNPAFMSLNLAQAVMIMAYEWWMAEDATPPRALMTNETHVATKGELDNFMRHLIDDLDECGFLRNEQKRAGMVRNLRHFFTRGEVTEQELRTLHGVVTELTRGRRARGQ</sequence>
<evidence type="ECO:0000259" key="16">
    <source>
        <dbReference type="SMART" id="SM00840"/>
    </source>
</evidence>
<keyword evidence="10 15" id="KW-0862">Zinc</keyword>